<reference evidence="2 3" key="1">
    <citation type="submission" date="2024-01" db="EMBL/GenBank/DDBJ databases">
        <title>Comparative genomics of Cryptococcus and Kwoniella reveals pathogenesis evolution and contrasting modes of karyotype evolution via chromosome fusion or intercentromeric recombination.</title>
        <authorList>
            <person name="Coelho M.A."/>
            <person name="David-Palma M."/>
            <person name="Shea T."/>
            <person name="Bowers K."/>
            <person name="McGinley-Smith S."/>
            <person name="Mohammad A.W."/>
            <person name="Gnirke A."/>
            <person name="Yurkov A.M."/>
            <person name="Nowrousian M."/>
            <person name="Sun S."/>
            <person name="Cuomo C.A."/>
            <person name="Heitman J."/>
        </authorList>
    </citation>
    <scope>NUCLEOTIDE SEQUENCE [LARGE SCALE GENOMIC DNA]</scope>
    <source>
        <strain evidence="2">CBS 11374</strain>
    </source>
</reference>
<dbReference type="RefSeq" id="XP_062792204.1">
    <property type="nucleotide sequence ID" value="XM_062936153.1"/>
</dbReference>
<sequence>MAAVAQAPPILPSASPSGSISRPSSSSATIRLTESKNPNVNANAASSKSDNADKPVAKVIISEATPVEEKGELKKENGDGKSPFYNSPQCSASYLG</sequence>
<feature type="compositionally biased region" description="Polar residues" evidence="1">
    <location>
        <begin position="84"/>
        <end position="96"/>
    </location>
</feature>
<gene>
    <name evidence="2" type="ORF">IL334_004436</name>
</gene>
<dbReference type="Proteomes" id="UP001329825">
    <property type="component" value="Chromosome 5"/>
</dbReference>
<evidence type="ECO:0000256" key="1">
    <source>
        <dbReference type="SAM" id="MobiDB-lite"/>
    </source>
</evidence>
<feature type="compositionally biased region" description="Low complexity" evidence="1">
    <location>
        <begin position="12"/>
        <end position="49"/>
    </location>
</feature>
<evidence type="ECO:0000313" key="2">
    <source>
        <dbReference type="EMBL" id="WRT67464.1"/>
    </source>
</evidence>
<keyword evidence="3" id="KW-1185">Reference proteome</keyword>
<dbReference type="GeneID" id="87956567"/>
<accession>A0ABZ1D0A8</accession>
<feature type="compositionally biased region" description="Basic and acidic residues" evidence="1">
    <location>
        <begin position="67"/>
        <end position="79"/>
    </location>
</feature>
<dbReference type="EMBL" id="CP141885">
    <property type="protein sequence ID" value="WRT67464.1"/>
    <property type="molecule type" value="Genomic_DNA"/>
</dbReference>
<name>A0ABZ1D0A8_9TREE</name>
<protein>
    <submittedName>
        <fullName evidence="2">Uncharacterized protein</fullName>
    </submittedName>
</protein>
<evidence type="ECO:0000313" key="3">
    <source>
        <dbReference type="Proteomes" id="UP001329825"/>
    </source>
</evidence>
<proteinExistence type="predicted"/>
<feature type="region of interest" description="Disordered" evidence="1">
    <location>
        <begin position="1"/>
        <end position="96"/>
    </location>
</feature>
<organism evidence="2 3">
    <name type="scientific">Kwoniella shivajii</name>
    <dbReference type="NCBI Taxonomy" id="564305"/>
    <lineage>
        <taxon>Eukaryota</taxon>
        <taxon>Fungi</taxon>
        <taxon>Dikarya</taxon>
        <taxon>Basidiomycota</taxon>
        <taxon>Agaricomycotina</taxon>
        <taxon>Tremellomycetes</taxon>
        <taxon>Tremellales</taxon>
        <taxon>Cryptococcaceae</taxon>
        <taxon>Kwoniella</taxon>
    </lineage>
</organism>